<protein>
    <submittedName>
        <fullName evidence="1">Uncharacterized protein</fullName>
    </submittedName>
</protein>
<reference evidence="1" key="1">
    <citation type="journal article" date="2015" name="Nature">
        <title>Complex archaea that bridge the gap between prokaryotes and eukaryotes.</title>
        <authorList>
            <person name="Spang A."/>
            <person name="Saw J.H."/>
            <person name="Jorgensen S.L."/>
            <person name="Zaremba-Niedzwiedzka K."/>
            <person name="Martijn J."/>
            <person name="Lind A.E."/>
            <person name="van Eijk R."/>
            <person name="Schleper C."/>
            <person name="Guy L."/>
            <person name="Ettema T.J."/>
        </authorList>
    </citation>
    <scope>NUCLEOTIDE SEQUENCE</scope>
</reference>
<evidence type="ECO:0000313" key="1">
    <source>
        <dbReference type="EMBL" id="KKM13658.1"/>
    </source>
</evidence>
<dbReference type="EMBL" id="LAZR01015331">
    <property type="protein sequence ID" value="KKM13658.1"/>
    <property type="molecule type" value="Genomic_DNA"/>
</dbReference>
<name>A0A0F9JUW9_9ZZZZ</name>
<dbReference type="AlphaFoldDB" id="A0A0F9JUW9"/>
<feature type="non-terminal residue" evidence="1">
    <location>
        <position position="62"/>
    </location>
</feature>
<sequence>MGEHKDLDDVRPIGGPSYACRVCERTFVGGRYVIRGTGTGELFMFCPDCWPLFKAESSSREP</sequence>
<accession>A0A0F9JUW9</accession>
<proteinExistence type="predicted"/>
<organism evidence="1">
    <name type="scientific">marine sediment metagenome</name>
    <dbReference type="NCBI Taxonomy" id="412755"/>
    <lineage>
        <taxon>unclassified sequences</taxon>
        <taxon>metagenomes</taxon>
        <taxon>ecological metagenomes</taxon>
    </lineage>
</organism>
<comment type="caution">
    <text evidence="1">The sequence shown here is derived from an EMBL/GenBank/DDBJ whole genome shotgun (WGS) entry which is preliminary data.</text>
</comment>
<gene>
    <name evidence="1" type="ORF">LCGC14_1713960</name>
</gene>